<dbReference type="Proteomes" id="UP001648503">
    <property type="component" value="Unassembled WGS sequence"/>
</dbReference>
<accession>A0ABQ8FP88</accession>
<sequence>MTSLDTSGILSRLSKVVSVVVKQQILSTRYRYKKLCSLDNPFPSRDPIERLFAVKALGSNEEVFNTTTALDRQVEEITSGSVSRVDIDTNIDLGANGSTEESLNGRIDTANILDAVANHPRPLQVVPAIRRRGNWGLVESNESEMPAKVNPGVLIFIYLSSSGNGTDVTDCLEHLLTCSLTNNDDSVVTESTTSSGHWDGKFLFVGERLFC</sequence>
<dbReference type="EMBL" id="JAFCIX010000044">
    <property type="protein sequence ID" value="KAH6600219.1"/>
    <property type="molecule type" value="Genomic_DNA"/>
</dbReference>
<gene>
    <name evidence="1" type="ORF">BASA50_002487</name>
</gene>
<name>A0ABQ8FP88_9FUNG</name>
<reference evidence="1 2" key="1">
    <citation type="submission" date="2021-02" db="EMBL/GenBank/DDBJ databases">
        <title>Variation within the Batrachochytrium salamandrivorans European outbreak.</title>
        <authorList>
            <person name="Kelly M."/>
            <person name="Pasmans F."/>
            <person name="Shea T.P."/>
            <person name="Munoz J.F."/>
            <person name="Carranza S."/>
            <person name="Cuomo C.A."/>
            <person name="Martel A."/>
        </authorList>
    </citation>
    <scope>NUCLEOTIDE SEQUENCE [LARGE SCALE GENOMIC DNA]</scope>
    <source>
        <strain evidence="1 2">AMFP18/2</strain>
    </source>
</reference>
<evidence type="ECO:0000313" key="2">
    <source>
        <dbReference type="Proteomes" id="UP001648503"/>
    </source>
</evidence>
<proteinExistence type="predicted"/>
<organism evidence="1 2">
    <name type="scientific">Batrachochytrium salamandrivorans</name>
    <dbReference type="NCBI Taxonomy" id="1357716"/>
    <lineage>
        <taxon>Eukaryota</taxon>
        <taxon>Fungi</taxon>
        <taxon>Fungi incertae sedis</taxon>
        <taxon>Chytridiomycota</taxon>
        <taxon>Chytridiomycota incertae sedis</taxon>
        <taxon>Chytridiomycetes</taxon>
        <taxon>Rhizophydiales</taxon>
        <taxon>Rhizophydiales incertae sedis</taxon>
        <taxon>Batrachochytrium</taxon>
    </lineage>
</organism>
<comment type="caution">
    <text evidence="1">The sequence shown here is derived from an EMBL/GenBank/DDBJ whole genome shotgun (WGS) entry which is preliminary data.</text>
</comment>
<protein>
    <submittedName>
        <fullName evidence="1">Uncharacterized protein</fullName>
    </submittedName>
</protein>
<keyword evidence="2" id="KW-1185">Reference proteome</keyword>
<evidence type="ECO:0000313" key="1">
    <source>
        <dbReference type="EMBL" id="KAH6600219.1"/>
    </source>
</evidence>